<dbReference type="Gene3D" id="1.20.1280.50">
    <property type="match status" value="1"/>
</dbReference>
<dbReference type="OrthoDB" id="423607at2759"/>
<dbReference type="GeneID" id="117649755"/>
<feature type="domain" description="F-box" evidence="1">
    <location>
        <begin position="41"/>
        <end position="89"/>
    </location>
</feature>
<dbReference type="RefSeq" id="XP_034248670.1">
    <property type="nucleotide sequence ID" value="XM_034392779.1"/>
</dbReference>
<dbReference type="Proteomes" id="UP000515158">
    <property type="component" value="Unplaced"/>
</dbReference>
<gene>
    <name evidence="3" type="primary">LOC117649755</name>
</gene>
<dbReference type="PROSITE" id="PS50181">
    <property type="entry name" value="FBOX"/>
    <property type="match status" value="1"/>
</dbReference>
<organism evidence="3">
    <name type="scientific">Thrips palmi</name>
    <name type="common">Melon thrips</name>
    <dbReference type="NCBI Taxonomy" id="161013"/>
    <lineage>
        <taxon>Eukaryota</taxon>
        <taxon>Metazoa</taxon>
        <taxon>Ecdysozoa</taxon>
        <taxon>Arthropoda</taxon>
        <taxon>Hexapoda</taxon>
        <taxon>Insecta</taxon>
        <taxon>Pterygota</taxon>
        <taxon>Neoptera</taxon>
        <taxon>Paraneoptera</taxon>
        <taxon>Thysanoptera</taxon>
        <taxon>Terebrantia</taxon>
        <taxon>Thripoidea</taxon>
        <taxon>Thripidae</taxon>
        <taxon>Thrips</taxon>
    </lineage>
</organism>
<dbReference type="KEGG" id="tpal:117649755"/>
<dbReference type="InterPro" id="IPR036047">
    <property type="entry name" value="F-box-like_dom_sf"/>
</dbReference>
<evidence type="ECO:0000313" key="3">
    <source>
        <dbReference type="RefSeq" id="XP_034248670.1"/>
    </source>
</evidence>
<sequence length="470" mass="51415">MFRFPAKAASLDFRSPIHGSNSPSLYFIPFSSGRVKITSAVIIMENLPTEVLLNIFGRLKDATTLLDCVSLVCWRWNALAKDPRAWASVSCTCYVMQKTSTIFKSTARILKHAPALSKLTFRTRELVSAEEAADLIADGLTLGEVLNLCRCSISTVDVCCTLTMAATQAVCAWMERNSHTLRSLSMFVNGKLNQRRRQLNSIKSLVHLQELVLVVRESPRYQRELHESLTSLRVLKYSVSTPLRKVPENHVRLLADLLRGAAATLCHVDIDVILGPSAVQALKQCTRLTSATLNMGAVGAVHAMASLRELTLAVRSPDDRCPRNAEMPAVGTLCGLRLLRLNVETIVKADVGCGPMLQALGLAAPNVATLVVNYGRSASALVPAMEKDVCEFLETHPGLTAVTISSGGASLVPRLAGLTDLQDLRVDLRIPLNDWGTSCETFRSMSGPIRGVVKLIPVEVEPKTFRWMQR</sequence>
<dbReference type="InParanoid" id="A0A6P8ZUA5"/>
<protein>
    <submittedName>
        <fullName evidence="3">Uncharacterized protein LOC117649755 isoform X1</fullName>
    </submittedName>
</protein>
<dbReference type="AlphaFoldDB" id="A0A6P8ZUA5"/>
<proteinExistence type="predicted"/>
<dbReference type="Pfam" id="PF12937">
    <property type="entry name" value="F-box-like"/>
    <property type="match status" value="1"/>
</dbReference>
<evidence type="ECO:0000313" key="2">
    <source>
        <dbReference type="Proteomes" id="UP000515158"/>
    </source>
</evidence>
<reference evidence="3" key="1">
    <citation type="submission" date="2025-08" db="UniProtKB">
        <authorList>
            <consortium name="RefSeq"/>
        </authorList>
    </citation>
    <scope>IDENTIFICATION</scope>
    <source>
        <tissue evidence="3">Total insect</tissue>
    </source>
</reference>
<evidence type="ECO:0000259" key="1">
    <source>
        <dbReference type="PROSITE" id="PS50181"/>
    </source>
</evidence>
<accession>A0A6P8ZUA5</accession>
<name>A0A6P8ZUA5_THRPL</name>
<dbReference type="SUPFAM" id="SSF81383">
    <property type="entry name" value="F-box domain"/>
    <property type="match status" value="1"/>
</dbReference>
<keyword evidence="2" id="KW-1185">Reference proteome</keyword>
<dbReference type="InterPro" id="IPR001810">
    <property type="entry name" value="F-box_dom"/>
</dbReference>